<protein>
    <submittedName>
        <fullName evidence="1">Uncharacterized protein</fullName>
    </submittedName>
</protein>
<name>A0A098SAN8_9BACT</name>
<organism evidence="1 2">
    <name type="scientific">Phaeodactylibacter xiamenensis</name>
    <dbReference type="NCBI Taxonomy" id="1524460"/>
    <lineage>
        <taxon>Bacteria</taxon>
        <taxon>Pseudomonadati</taxon>
        <taxon>Bacteroidota</taxon>
        <taxon>Saprospiria</taxon>
        <taxon>Saprospirales</taxon>
        <taxon>Haliscomenobacteraceae</taxon>
        <taxon>Phaeodactylibacter</taxon>
    </lineage>
</organism>
<gene>
    <name evidence="1" type="ORF">IX84_05450</name>
</gene>
<dbReference type="EMBL" id="JPOS01000012">
    <property type="protein sequence ID" value="KGE89201.1"/>
    <property type="molecule type" value="Genomic_DNA"/>
</dbReference>
<comment type="caution">
    <text evidence="1">The sequence shown here is derived from an EMBL/GenBank/DDBJ whole genome shotgun (WGS) entry which is preliminary data.</text>
</comment>
<keyword evidence="2" id="KW-1185">Reference proteome</keyword>
<dbReference type="STRING" id="1524460.IX84_05450"/>
<reference evidence="1 2" key="1">
    <citation type="journal article" date="2014" name="Int. J. Syst. Evol. Microbiol.">
        <title>Phaeodactylibacter xiamenensis gen. nov., sp. nov., a member of the family Saprospiraceae isolated from the marine alga Phaeodactylum tricornutum.</title>
        <authorList>
            <person name="Chen Z.Jr."/>
            <person name="Lei X."/>
            <person name="Lai Q."/>
            <person name="Li Y."/>
            <person name="Zhang B."/>
            <person name="Zhang J."/>
            <person name="Zhang H."/>
            <person name="Yang L."/>
            <person name="Zheng W."/>
            <person name="Tian Y."/>
            <person name="Yu Z."/>
            <person name="Xu H.Jr."/>
            <person name="Zheng T."/>
        </authorList>
    </citation>
    <scope>NUCLEOTIDE SEQUENCE [LARGE SCALE GENOMIC DNA]</scope>
    <source>
        <strain evidence="1 2">KD52</strain>
    </source>
</reference>
<proteinExistence type="predicted"/>
<dbReference type="Proteomes" id="UP000029736">
    <property type="component" value="Unassembled WGS sequence"/>
</dbReference>
<accession>A0A098SAN8</accession>
<sequence>MRTNLERFGFLGLLSQNLQGLISEPLGLYKVQKCFLGGFVDKSARPPIFHKRKGTFFIFLFQIYLII</sequence>
<evidence type="ECO:0000313" key="2">
    <source>
        <dbReference type="Proteomes" id="UP000029736"/>
    </source>
</evidence>
<evidence type="ECO:0000313" key="1">
    <source>
        <dbReference type="EMBL" id="KGE89201.1"/>
    </source>
</evidence>
<dbReference type="AlphaFoldDB" id="A0A098SAN8"/>